<evidence type="ECO:0000256" key="4">
    <source>
        <dbReference type="ARBA" id="ARBA00023163"/>
    </source>
</evidence>
<keyword evidence="5" id="KW-0539">Nucleus</keyword>
<name>Q4RPN8_TETNG</name>
<comment type="subcellular location">
    <subcellularLocation>
        <location evidence="1">Nucleus</location>
    </subcellularLocation>
</comment>
<feature type="chain" id="PRO_5004243016" evidence="7">
    <location>
        <begin position="19"/>
        <end position="478"/>
    </location>
</feature>
<evidence type="ECO:0000313" key="9">
    <source>
        <dbReference type="EMBL" id="CAG09644.1"/>
    </source>
</evidence>
<comment type="similarity">
    <text evidence="2">Belongs to the SNF5 family.</text>
</comment>
<reference evidence="9" key="1">
    <citation type="journal article" date="2004" name="Nature">
        <title>Genome duplication in the teleost fish Tetraodon nigroviridis reveals the early vertebrate proto-karyotype.</title>
        <authorList>
            <person name="Jaillon O."/>
            <person name="Aury J.-M."/>
            <person name="Brunet F."/>
            <person name="Petit J.-L."/>
            <person name="Stange-Thomann N."/>
            <person name="Mauceli E."/>
            <person name="Bouneau L."/>
            <person name="Fischer C."/>
            <person name="Ozouf-Costaz C."/>
            <person name="Bernot A."/>
            <person name="Nicaud S."/>
            <person name="Jaffe D."/>
            <person name="Fisher S."/>
            <person name="Lutfalla G."/>
            <person name="Dossat C."/>
            <person name="Segurens B."/>
            <person name="Dasilva C."/>
            <person name="Salanoubat M."/>
            <person name="Levy M."/>
            <person name="Boudet N."/>
            <person name="Castellano S."/>
            <person name="Anthouard V."/>
            <person name="Jubin C."/>
            <person name="Castelli V."/>
            <person name="Katinka M."/>
            <person name="Vacherie B."/>
            <person name="Biemont C."/>
            <person name="Skalli Z."/>
            <person name="Cattolico L."/>
            <person name="Poulain J."/>
            <person name="De Berardinis V."/>
            <person name="Cruaud C."/>
            <person name="Duprat S."/>
            <person name="Brottier P."/>
            <person name="Coutanceau J.-P."/>
            <person name="Gouzy J."/>
            <person name="Parra G."/>
            <person name="Lardier G."/>
            <person name="Chapple C."/>
            <person name="McKernan K.J."/>
            <person name="McEwan P."/>
            <person name="Bosak S."/>
            <person name="Kellis M."/>
            <person name="Volff J.-N."/>
            <person name="Guigo R."/>
            <person name="Zody M.C."/>
            <person name="Mesirov J."/>
            <person name="Lindblad-Toh K."/>
            <person name="Birren B."/>
            <person name="Nusbaum C."/>
            <person name="Kahn D."/>
            <person name="Robinson-Rechavi M."/>
            <person name="Laudet V."/>
            <person name="Schachter V."/>
            <person name="Quetier F."/>
            <person name="Saurin W."/>
            <person name="Scarpelli C."/>
            <person name="Wincker P."/>
            <person name="Lander E.S."/>
            <person name="Weissenbach J."/>
            <person name="Roest Crollius H."/>
        </authorList>
    </citation>
    <scope>NUCLEOTIDE SEQUENCE [LARGE SCALE GENOMIC DNA]</scope>
</reference>
<gene>
    <name evidence="9" type="ORF">GSTENG00030999001</name>
</gene>
<feature type="non-terminal residue" evidence="9">
    <location>
        <position position="1"/>
    </location>
</feature>
<evidence type="ECO:0000256" key="5">
    <source>
        <dbReference type="ARBA" id="ARBA00023242"/>
    </source>
</evidence>
<dbReference type="OrthoDB" id="515064at2759"/>
<evidence type="ECO:0000256" key="3">
    <source>
        <dbReference type="ARBA" id="ARBA00023015"/>
    </source>
</evidence>
<dbReference type="Pfam" id="PF04855">
    <property type="entry name" value="SNF5"/>
    <property type="match status" value="1"/>
</dbReference>
<dbReference type="KEGG" id="tng:GSTEN00030999G001"/>
<sequence>MIMTMMMMMVVAVMYTSSLRDGPIVPVAHAQALTALLLLTSMALSKTFGQKPVKFQLEDGGDFYMIGSEVGNYLRMFRGSLYKRYPSLWRKLASVEERKKIVESSHGRQTLIRTDMCCFWGSDHGYTQLATSVTLLKASEVEEILDGNDEKYKAVSISTEPPAYLREQKAKRNSQWVPTLPNSSHHLDAVPCSTTINRSRLGRDKKRTFPLCFDDHDPAVIHENASQSEVLVPIRLDMEIEGQKLRDAFTWNMNGSGTRCCPEKLMTPEMFAEILCDDLDLNPLAFVPAIASAIRQQIESYPTDSILEDQADQRVIIKVSFHTLTCGMVATRPSGEGESVSRPNLQLNIHVGNISLVDQFEWDMSEKENSPEKFALKLCSELGLGGEFVTTIAYSIRGQLSWHQRTYAFRYQSHGSGGTRKPLQAGSSHRNAFHSENPLPTVEIAIRNTGAADQWCPLLETLTDAEMEKKIRDQDRNT</sequence>
<keyword evidence="7" id="KW-0732">Signal</keyword>
<dbReference type="GO" id="GO:0006338">
    <property type="term" value="P:chromatin remodeling"/>
    <property type="evidence" value="ECO:0007669"/>
    <property type="project" value="InterPro"/>
</dbReference>
<comment type="caution">
    <text evidence="9">The sequence shown here is derived from an EMBL/GenBank/DDBJ whole genome shotgun (WGS) entry which is preliminary data.</text>
</comment>
<evidence type="ECO:0000256" key="1">
    <source>
        <dbReference type="ARBA" id="ARBA00004123"/>
    </source>
</evidence>
<dbReference type="Pfam" id="PF21459">
    <property type="entry name" value="INI1_DNA-bd"/>
    <property type="match status" value="1"/>
</dbReference>
<evidence type="ECO:0000259" key="8">
    <source>
        <dbReference type="Pfam" id="PF21459"/>
    </source>
</evidence>
<evidence type="ECO:0000256" key="7">
    <source>
        <dbReference type="SAM" id="SignalP"/>
    </source>
</evidence>
<feature type="region of interest" description="Disordered" evidence="6">
    <location>
        <begin position="416"/>
        <end position="436"/>
    </location>
</feature>
<proteinExistence type="inferred from homology"/>
<dbReference type="GO" id="GO:0000228">
    <property type="term" value="C:nuclear chromosome"/>
    <property type="evidence" value="ECO:0007669"/>
    <property type="project" value="InterPro"/>
</dbReference>
<keyword evidence="4" id="KW-0804">Transcription</keyword>
<dbReference type="AlphaFoldDB" id="Q4RPN8"/>
<protein>
    <submittedName>
        <fullName evidence="9">(spotted green pufferfish) hypothetical protein</fullName>
    </submittedName>
</protein>
<evidence type="ECO:0000256" key="6">
    <source>
        <dbReference type="SAM" id="MobiDB-lite"/>
    </source>
</evidence>
<organism evidence="9">
    <name type="scientific">Tetraodon nigroviridis</name>
    <name type="common">Spotted green pufferfish</name>
    <name type="synonym">Chelonodon nigroviridis</name>
    <dbReference type="NCBI Taxonomy" id="99883"/>
    <lineage>
        <taxon>Eukaryota</taxon>
        <taxon>Metazoa</taxon>
        <taxon>Chordata</taxon>
        <taxon>Craniata</taxon>
        <taxon>Vertebrata</taxon>
        <taxon>Euteleostomi</taxon>
        <taxon>Actinopterygii</taxon>
        <taxon>Neopterygii</taxon>
        <taxon>Teleostei</taxon>
        <taxon>Neoteleostei</taxon>
        <taxon>Acanthomorphata</taxon>
        <taxon>Eupercaria</taxon>
        <taxon>Tetraodontiformes</taxon>
        <taxon>Tetradontoidea</taxon>
        <taxon>Tetraodontidae</taxon>
        <taxon>Tetraodon</taxon>
    </lineage>
</organism>
<dbReference type="EMBL" id="CAAE01015007">
    <property type="protein sequence ID" value="CAG09644.1"/>
    <property type="molecule type" value="Genomic_DNA"/>
</dbReference>
<evidence type="ECO:0000256" key="2">
    <source>
        <dbReference type="ARBA" id="ARBA00010239"/>
    </source>
</evidence>
<accession>Q4RPN8</accession>
<keyword evidence="3" id="KW-0805">Transcription regulation</keyword>
<feature type="signal peptide" evidence="7">
    <location>
        <begin position="1"/>
        <end position="18"/>
    </location>
</feature>
<feature type="domain" description="SWI/SNF Subunit INI1 DNA binding" evidence="8">
    <location>
        <begin position="51"/>
        <end position="111"/>
    </location>
</feature>
<dbReference type="InterPro" id="IPR048664">
    <property type="entry name" value="INI1_DNA-bd"/>
</dbReference>
<reference evidence="9" key="2">
    <citation type="submission" date="2004-02" db="EMBL/GenBank/DDBJ databases">
        <authorList>
            <consortium name="Genoscope"/>
            <consortium name="Whitehead Institute Centre for Genome Research"/>
        </authorList>
    </citation>
    <scope>NUCLEOTIDE SEQUENCE</scope>
</reference>
<dbReference type="CDD" id="cd21086">
    <property type="entry name" value="WH_NTD_SMARCB1"/>
    <property type="match status" value="1"/>
</dbReference>
<dbReference type="PANTHER" id="PTHR10019">
    <property type="entry name" value="SNF5"/>
    <property type="match status" value="1"/>
</dbReference>
<dbReference type="InterPro" id="IPR006939">
    <property type="entry name" value="SNF5"/>
</dbReference>